<name>A0A0F9CJX6_9ZZZZ</name>
<proteinExistence type="predicted"/>
<organism evidence="1">
    <name type="scientific">marine sediment metagenome</name>
    <dbReference type="NCBI Taxonomy" id="412755"/>
    <lineage>
        <taxon>unclassified sequences</taxon>
        <taxon>metagenomes</taxon>
        <taxon>ecological metagenomes</taxon>
    </lineage>
</organism>
<accession>A0A0F9CJX6</accession>
<reference evidence="1" key="1">
    <citation type="journal article" date="2015" name="Nature">
        <title>Complex archaea that bridge the gap between prokaryotes and eukaryotes.</title>
        <authorList>
            <person name="Spang A."/>
            <person name="Saw J.H."/>
            <person name="Jorgensen S.L."/>
            <person name="Zaremba-Niedzwiedzka K."/>
            <person name="Martijn J."/>
            <person name="Lind A.E."/>
            <person name="van Eijk R."/>
            <person name="Schleper C."/>
            <person name="Guy L."/>
            <person name="Ettema T.J."/>
        </authorList>
    </citation>
    <scope>NUCLEOTIDE SEQUENCE</scope>
</reference>
<comment type="caution">
    <text evidence="1">The sequence shown here is derived from an EMBL/GenBank/DDBJ whole genome shotgun (WGS) entry which is preliminary data.</text>
</comment>
<protein>
    <submittedName>
        <fullName evidence="1">Uncharacterized protein</fullName>
    </submittedName>
</protein>
<dbReference type="AlphaFoldDB" id="A0A0F9CJX6"/>
<gene>
    <name evidence="1" type="ORF">LCGC14_2392420</name>
</gene>
<sequence>MKKKPENALEERKIVECRGCGYRKFISIDMEECKYCDGKLEVIAREIL</sequence>
<dbReference type="EMBL" id="LAZR01035732">
    <property type="protein sequence ID" value="KKL26727.1"/>
    <property type="molecule type" value="Genomic_DNA"/>
</dbReference>
<evidence type="ECO:0000313" key="1">
    <source>
        <dbReference type="EMBL" id="KKL26727.1"/>
    </source>
</evidence>